<keyword evidence="1" id="KW-0732">Signal</keyword>
<keyword evidence="3" id="KW-1185">Reference proteome</keyword>
<accession>A0ABR6PTW4</accession>
<evidence type="ECO:0000313" key="3">
    <source>
        <dbReference type="Proteomes" id="UP000587367"/>
    </source>
</evidence>
<evidence type="ECO:0000256" key="1">
    <source>
        <dbReference type="SAM" id="SignalP"/>
    </source>
</evidence>
<organism evidence="2 3">
    <name type="scientific">Chryseobacterium sediminis</name>
    <dbReference type="NCBI Taxonomy" id="1679494"/>
    <lineage>
        <taxon>Bacteria</taxon>
        <taxon>Pseudomonadati</taxon>
        <taxon>Bacteroidota</taxon>
        <taxon>Flavobacteriia</taxon>
        <taxon>Flavobacteriales</taxon>
        <taxon>Weeksellaceae</taxon>
        <taxon>Chryseobacterium group</taxon>
        <taxon>Chryseobacterium</taxon>
    </lineage>
</organism>
<proteinExistence type="predicted"/>
<feature type="signal peptide" evidence="1">
    <location>
        <begin position="1"/>
        <end position="18"/>
    </location>
</feature>
<evidence type="ECO:0000313" key="2">
    <source>
        <dbReference type="EMBL" id="MBB6329140.1"/>
    </source>
</evidence>
<reference evidence="2 3" key="1">
    <citation type="submission" date="2020-08" db="EMBL/GenBank/DDBJ databases">
        <title>Functional genomics of gut bacteria from endangered species of beetles.</title>
        <authorList>
            <person name="Carlos-Shanley C."/>
        </authorList>
    </citation>
    <scope>NUCLEOTIDE SEQUENCE [LARGE SCALE GENOMIC DNA]</scope>
    <source>
        <strain evidence="2 3">S00068</strain>
    </source>
</reference>
<gene>
    <name evidence="2" type="ORF">HNP24_000090</name>
</gene>
<dbReference type="EMBL" id="JACHKS010000001">
    <property type="protein sequence ID" value="MBB6329140.1"/>
    <property type="molecule type" value="Genomic_DNA"/>
</dbReference>
<dbReference type="Proteomes" id="UP000587367">
    <property type="component" value="Unassembled WGS sequence"/>
</dbReference>
<sequence length="339" mass="36399">MKKNILLTALLSSVLAFSQVGIDTTNPQAKFHVDGAKDNPVTGVPTTTQQLNDFAVTSDGLVGIGMTAPTAPLTFPRATGRKISLFNTLVSPPNDHQYTGFGMELGYLINQLTQTNGNFLWRAGTSSTTSDNLMTLTGTGRLGINTQNPNAKLHIVAAANENGFQLQDGTEKDKRVLTSDADGVGTWQSLNMLDTNFVHMDGTQAFNSAPSAASGTPTVFDPTTTPTGGGGSLGITFPTNSRVHLPQGRYLVFVRTDLAGSEFAAFGAWRESTGGRVYYSYYGDFLANPSFIVDFRNSPTGDSLYFTELGLTNNPSPTYYNANYANNTWQINLTISKID</sequence>
<feature type="chain" id="PRO_5047523683" evidence="1">
    <location>
        <begin position="19"/>
        <end position="339"/>
    </location>
</feature>
<protein>
    <submittedName>
        <fullName evidence="2">Uncharacterized protein</fullName>
    </submittedName>
</protein>
<name>A0ABR6PTW4_9FLAO</name>
<dbReference type="RefSeq" id="WP_184552012.1">
    <property type="nucleotide sequence ID" value="NZ_JACHKS010000001.1"/>
</dbReference>
<comment type="caution">
    <text evidence="2">The sequence shown here is derived from an EMBL/GenBank/DDBJ whole genome shotgun (WGS) entry which is preliminary data.</text>
</comment>